<keyword evidence="2" id="KW-1185">Reference proteome</keyword>
<gene>
    <name evidence="1" type="ORF">HaLaN_23048</name>
</gene>
<reference evidence="1 2" key="1">
    <citation type="submission" date="2020-02" db="EMBL/GenBank/DDBJ databases">
        <title>Draft genome sequence of Haematococcus lacustris strain NIES-144.</title>
        <authorList>
            <person name="Morimoto D."/>
            <person name="Nakagawa S."/>
            <person name="Yoshida T."/>
            <person name="Sawayama S."/>
        </authorList>
    </citation>
    <scope>NUCLEOTIDE SEQUENCE [LARGE SCALE GENOMIC DNA]</scope>
    <source>
        <strain evidence="1 2">NIES-144</strain>
    </source>
</reference>
<proteinExistence type="predicted"/>
<evidence type="ECO:0000313" key="1">
    <source>
        <dbReference type="EMBL" id="GFH25134.1"/>
    </source>
</evidence>
<name>A0A6A0A126_HAELA</name>
<organism evidence="1 2">
    <name type="scientific">Haematococcus lacustris</name>
    <name type="common">Green alga</name>
    <name type="synonym">Haematococcus pluvialis</name>
    <dbReference type="NCBI Taxonomy" id="44745"/>
    <lineage>
        <taxon>Eukaryota</taxon>
        <taxon>Viridiplantae</taxon>
        <taxon>Chlorophyta</taxon>
        <taxon>core chlorophytes</taxon>
        <taxon>Chlorophyceae</taxon>
        <taxon>CS clade</taxon>
        <taxon>Chlamydomonadales</taxon>
        <taxon>Haematococcaceae</taxon>
        <taxon>Haematococcus</taxon>
    </lineage>
</organism>
<evidence type="ECO:0000313" key="2">
    <source>
        <dbReference type="Proteomes" id="UP000485058"/>
    </source>
</evidence>
<dbReference type="EMBL" id="BLLF01002729">
    <property type="protein sequence ID" value="GFH25134.1"/>
    <property type="molecule type" value="Genomic_DNA"/>
</dbReference>
<dbReference type="AlphaFoldDB" id="A0A6A0A126"/>
<protein>
    <submittedName>
        <fullName evidence="1">Uncharacterized protein</fullName>
    </submittedName>
</protein>
<sequence length="84" mass="8575">MFWGLPWDAGYLLPANSSAYRLLTIDTCLPGVAGSVVGYPVHLTVTALASTSVLGRCNSPIMLTNLPSNGAVVINTPGGPGMTG</sequence>
<accession>A0A6A0A126</accession>
<dbReference type="Proteomes" id="UP000485058">
    <property type="component" value="Unassembled WGS sequence"/>
</dbReference>
<comment type="caution">
    <text evidence="1">The sequence shown here is derived from an EMBL/GenBank/DDBJ whole genome shotgun (WGS) entry which is preliminary data.</text>
</comment>